<reference evidence="3" key="1">
    <citation type="submission" date="2017-01" db="EMBL/GenBank/DDBJ databases">
        <authorList>
            <person name="Varghese N."/>
            <person name="Submissions S."/>
        </authorList>
    </citation>
    <scope>NUCLEOTIDE SEQUENCE [LARGE SCALE GENOMIC DNA]</scope>
    <source>
        <strain evidence="3">DSM 29430</strain>
    </source>
</reference>
<dbReference type="AlphaFoldDB" id="A0A1N7JLR6"/>
<dbReference type="SUPFAM" id="SSF64518">
    <property type="entry name" value="Phase 1 flagellin"/>
    <property type="match status" value="1"/>
</dbReference>
<evidence type="ECO:0000313" key="3">
    <source>
        <dbReference type="Proteomes" id="UP000186684"/>
    </source>
</evidence>
<dbReference type="Pfam" id="PF00700">
    <property type="entry name" value="Flagellin_C"/>
    <property type="match status" value="1"/>
</dbReference>
<organism evidence="2 3">
    <name type="scientific">Roseivivax lentus</name>
    <dbReference type="NCBI Taxonomy" id="633194"/>
    <lineage>
        <taxon>Bacteria</taxon>
        <taxon>Pseudomonadati</taxon>
        <taxon>Pseudomonadota</taxon>
        <taxon>Alphaproteobacteria</taxon>
        <taxon>Rhodobacterales</taxon>
        <taxon>Roseobacteraceae</taxon>
        <taxon>Roseivivax</taxon>
    </lineage>
</organism>
<protein>
    <submittedName>
        <fullName evidence="2">Flagellar hook-associated protein 3 FlgL</fullName>
    </submittedName>
</protein>
<feature type="domain" description="Flagellin C-terminal" evidence="1">
    <location>
        <begin position="254"/>
        <end position="326"/>
    </location>
</feature>
<dbReference type="Proteomes" id="UP000186684">
    <property type="component" value="Unassembled WGS sequence"/>
</dbReference>
<dbReference type="STRING" id="633194.SAMN05421759_10168"/>
<dbReference type="EMBL" id="FTOQ01000001">
    <property type="protein sequence ID" value="SIS50247.1"/>
    <property type="molecule type" value="Genomic_DNA"/>
</dbReference>
<evidence type="ECO:0000313" key="2">
    <source>
        <dbReference type="EMBL" id="SIS50247.1"/>
    </source>
</evidence>
<keyword evidence="3" id="KW-1185">Reference proteome</keyword>
<keyword evidence="2" id="KW-0969">Cilium</keyword>
<name>A0A1N7JLR6_9RHOB</name>
<keyword evidence="2" id="KW-0966">Cell projection</keyword>
<evidence type="ECO:0000259" key="1">
    <source>
        <dbReference type="Pfam" id="PF00700"/>
    </source>
</evidence>
<keyword evidence="2" id="KW-0282">Flagellum</keyword>
<dbReference type="OrthoDB" id="7312911at2"/>
<accession>A0A1N7JLR6</accession>
<dbReference type="InterPro" id="IPR046358">
    <property type="entry name" value="Flagellin_C"/>
</dbReference>
<dbReference type="Gene3D" id="1.20.1330.10">
    <property type="entry name" value="f41 fragment of flagellin, N-terminal domain"/>
    <property type="match status" value="1"/>
</dbReference>
<gene>
    <name evidence="2" type="ORF">SAMN05421759_10168</name>
</gene>
<sequence length="333" mass="35042">MLSIGDLAQSLVQKSRQGFLKAQIDRFGQQLTTGLAADPARRLGGDTSRLNGIVGDIARLTLARDLVNEVGIRATSQQTSLETLDTTWSARSADMLRADLMVLPSERALVSARARDAFDASIATLNTQSAGRSIFGGTATDRAPLADPETILASINAALAGASDAADVTARLDNWFDGPTGFATDAYLGSTTSLAPQKLGNGAEVSLGIRADNAAIRAGLKGLVTAMVATDPVLGLAETDQTRLLESAGLRMIEAQGQLSVLRSDLGATEARIETSATRISVELSAVQSLRLSLVGTDPFDDAAKLEAAQFQLESLYTVTLTARRMSFLEAMR</sequence>
<dbReference type="RefSeq" id="WP_076443868.1">
    <property type="nucleotide sequence ID" value="NZ_FTOQ01000001.1"/>
</dbReference>
<proteinExistence type="predicted"/>